<keyword evidence="3" id="KW-0645">Protease</keyword>
<dbReference type="AlphaFoldDB" id="I7M060"/>
<evidence type="ECO:0000256" key="3">
    <source>
        <dbReference type="ARBA" id="ARBA00022670"/>
    </source>
</evidence>
<keyword evidence="8" id="KW-0472">Membrane</keyword>
<evidence type="ECO:0000256" key="6">
    <source>
        <dbReference type="ARBA" id="ARBA00022807"/>
    </source>
</evidence>
<feature type="region of interest" description="Disordered" evidence="7">
    <location>
        <begin position="421"/>
        <end position="458"/>
    </location>
</feature>
<dbReference type="Proteomes" id="UP000009168">
    <property type="component" value="Unassembled WGS sequence"/>
</dbReference>
<dbReference type="OrthoDB" id="18915at2759"/>
<accession>I7M060</accession>
<evidence type="ECO:0000256" key="7">
    <source>
        <dbReference type="SAM" id="MobiDB-lite"/>
    </source>
</evidence>
<name>I7M060_TETTS</name>
<dbReference type="InParanoid" id="I7M060"/>
<dbReference type="EMBL" id="GG662665">
    <property type="protein sequence ID" value="EAR85541.2"/>
    <property type="molecule type" value="Genomic_DNA"/>
</dbReference>
<evidence type="ECO:0000256" key="5">
    <source>
        <dbReference type="ARBA" id="ARBA00022801"/>
    </source>
</evidence>
<evidence type="ECO:0000256" key="4">
    <source>
        <dbReference type="ARBA" id="ARBA00022786"/>
    </source>
</evidence>
<dbReference type="InterPro" id="IPR042467">
    <property type="entry name" value="Peptidase_C65_otubain_sub2"/>
</dbReference>
<protein>
    <recommendedName>
        <fullName evidence="2">ubiquitinyl hydrolase 1</fullName>
        <ecNumber evidence="2">3.4.19.12</ecNumber>
    </recommendedName>
</protein>
<keyword evidence="4" id="KW-0833">Ubl conjugation pathway</keyword>
<evidence type="ECO:0000313" key="9">
    <source>
        <dbReference type="EMBL" id="EAR85541.2"/>
    </source>
</evidence>
<dbReference type="RefSeq" id="XP_001033204.2">
    <property type="nucleotide sequence ID" value="XM_001033204.2"/>
</dbReference>
<feature type="transmembrane region" description="Helical" evidence="8">
    <location>
        <begin position="475"/>
        <end position="493"/>
    </location>
</feature>
<dbReference type="GO" id="GO:0004843">
    <property type="term" value="F:cysteine-type deubiquitinase activity"/>
    <property type="evidence" value="ECO:0007669"/>
    <property type="project" value="UniProtKB-EC"/>
</dbReference>
<gene>
    <name evidence="9" type="ORF">TTHERM_00442910</name>
</gene>
<keyword evidence="10" id="KW-1185">Reference proteome</keyword>
<dbReference type="EC" id="3.4.19.12" evidence="2"/>
<dbReference type="GeneID" id="7828945"/>
<keyword evidence="6" id="KW-0788">Thiol protease</keyword>
<proteinExistence type="predicted"/>
<evidence type="ECO:0000313" key="10">
    <source>
        <dbReference type="Proteomes" id="UP000009168"/>
    </source>
</evidence>
<sequence>MSDIGQTHQLQTNTDLTDQTIQDKAEEASQNQILKPEETQAISSDNQNKINNNITIKLSKVELNSKIALEIFNEQISPILDFIEHTNKDLDQHKLEINMKHFDFKHSSLQSFGKLSQYADSNINNQQLKDAYHKSDENFPYHIQIRGDGNCFYRSFMINIMFMVIIQQNIEDALKIFQKVFKLKQVQYKLEKFNENQIDLTPEFKLHFLHFWMSKFIDCHRVLRLQQKYDLKKLFEEYNQHPFVDVSTVVICRNIILNKFNFLLKDPSYQYFITEESKANSPKYLLQYGQEAEDVIISIAAKAFQVDLKVKNIYRNHEGIFTDQFEYKFDENKVSNVVSVLFTKGHYNCLFEKQLLEQSIEKFNWPIEEVVQVEQQIQQYQQQDDNLELEQFQQYQNEVQEDKDKKLLKTDQQLDKIFGINRNPKINPVGQQKKEGTKHHQKTNDISQSKKQTKQEEDNNKDFSFFKGPFSIFKFLFHINFAIGIGLLVIFVYRPFKFIKSKL</sequence>
<dbReference type="KEGG" id="tet:TTHERM_00442910"/>
<comment type="catalytic activity">
    <reaction evidence="1">
        <text>Thiol-dependent hydrolysis of ester, thioester, amide, peptide and isopeptide bonds formed by the C-terminal Gly of ubiquitin (a 76-residue protein attached to proteins as an intracellular targeting signal).</text>
        <dbReference type="EC" id="3.4.19.12"/>
    </reaction>
</comment>
<dbReference type="Pfam" id="PF10275">
    <property type="entry name" value="Peptidase_C65"/>
    <property type="match status" value="1"/>
</dbReference>
<dbReference type="eggNOG" id="ENOG502SU2T">
    <property type="taxonomic scope" value="Eukaryota"/>
</dbReference>
<keyword evidence="5" id="KW-0378">Hydrolase</keyword>
<dbReference type="InterPro" id="IPR042468">
    <property type="entry name" value="Peptidase_C65_otubain_sub1"/>
</dbReference>
<dbReference type="SUPFAM" id="SSF54001">
    <property type="entry name" value="Cysteine proteinases"/>
    <property type="match status" value="1"/>
</dbReference>
<organism evidence="9 10">
    <name type="scientific">Tetrahymena thermophila (strain SB210)</name>
    <dbReference type="NCBI Taxonomy" id="312017"/>
    <lineage>
        <taxon>Eukaryota</taxon>
        <taxon>Sar</taxon>
        <taxon>Alveolata</taxon>
        <taxon>Ciliophora</taxon>
        <taxon>Intramacronucleata</taxon>
        <taxon>Oligohymenophorea</taxon>
        <taxon>Hymenostomatida</taxon>
        <taxon>Tetrahymenina</taxon>
        <taxon>Tetrahymenidae</taxon>
        <taxon>Tetrahymena</taxon>
    </lineage>
</organism>
<dbReference type="InterPro" id="IPR038765">
    <property type="entry name" value="Papain-like_cys_pep_sf"/>
</dbReference>
<reference evidence="10" key="1">
    <citation type="journal article" date="2006" name="PLoS Biol.">
        <title>Macronuclear genome sequence of the ciliate Tetrahymena thermophila, a model eukaryote.</title>
        <authorList>
            <person name="Eisen J.A."/>
            <person name="Coyne R.S."/>
            <person name="Wu M."/>
            <person name="Wu D."/>
            <person name="Thiagarajan M."/>
            <person name="Wortman J.R."/>
            <person name="Badger J.H."/>
            <person name="Ren Q."/>
            <person name="Amedeo P."/>
            <person name="Jones K.M."/>
            <person name="Tallon L.J."/>
            <person name="Delcher A.L."/>
            <person name="Salzberg S.L."/>
            <person name="Silva J.C."/>
            <person name="Haas B.J."/>
            <person name="Majoros W.H."/>
            <person name="Farzad M."/>
            <person name="Carlton J.M."/>
            <person name="Smith R.K. Jr."/>
            <person name="Garg J."/>
            <person name="Pearlman R.E."/>
            <person name="Karrer K.M."/>
            <person name="Sun L."/>
            <person name="Manning G."/>
            <person name="Elde N.C."/>
            <person name="Turkewitz A.P."/>
            <person name="Asai D.J."/>
            <person name="Wilkes D.E."/>
            <person name="Wang Y."/>
            <person name="Cai H."/>
            <person name="Collins K."/>
            <person name="Stewart B.A."/>
            <person name="Lee S.R."/>
            <person name="Wilamowska K."/>
            <person name="Weinberg Z."/>
            <person name="Ruzzo W.L."/>
            <person name="Wloga D."/>
            <person name="Gaertig J."/>
            <person name="Frankel J."/>
            <person name="Tsao C.-C."/>
            <person name="Gorovsky M.A."/>
            <person name="Keeling P.J."/>
            <person name="Waller R.F."/>
            <person name="Patron N.J."/>
            <person name="Cherry J.M."/>
            <person name="Stover N.A."/>
            <person name="Krieger C.J."/>
            <person name="del Toro C."/>
            <person name="Ryder H.F."/>
            <person name="Williamson S.C."/>
            <person name="Barbeau R.A."/>
            <person name="Hamilton E.P."/>
            <person name="Orias E."/>
        </authorList>
    </citation>
    <scope>NUCLEOTIDE SEQUENCE [LARGE SCALE GENOMIC DNA]</scope>
    <source>
        <strain evidence="10">SB210</strain>
    </source>
</reference>
<evidence type="ECO:0000256" key="2">
    <source>
        <dbReference type="ARBA" id="ARBA00012759"/>
    </source>
</evidence>
<dbReference type="Gene3D" id="3.30.200.60">
    <property type="entry name" value="Peptidase C65 Otubain, subdomain 1"/>
    <property type="match status" value="1"/>
</dbReference>
<dbReference type="CDD" id="cd22749">
    <property type="entry name" value="Otubain_C65"/>
    <property type="match status" value="1"/>
</dbReference>
<evidence type="ECO:0000256" key="8">
    <source>
        <dbReference type="SAM" id="Phobius"/>
    </source>
</evidence>
<keyword evidence="8" id="KW-0812">Transmembrane</keyword>
<dbReference type="GO" id="GO:0006508">
    <property type="term" value="P:proteolysis"/>
    <property type="evidence" value="ECO:0007669"/>
    <property type="project" value="UniProtKB-KW"/>
</dbReference>
<dbReference type="InterPro" id="IPR019400">
    <property type="entry name" value="Peptidase_C65_otubain"/>
</dbReference>
<evidence type="ECO:0000256" key="1">
    <source>
        <dbReference type="ARBA" id="ARBA00000707"/>
    </source>
</evidence>
<dbReference type="Gene3D" id="1.20.1300.20">
    <property type="entry name" value="Peptidase C65 Otubain, subdomain 2"/>
    <property type="match status" value="1"/>
</dbReference>
<keyword evidence="8" id="KW-1133">Transmembrane helix</keyword>